<name>A0A8S0W0I7_CYCAE</name>
<evidence type="ECO:0000313" key="4">
    <source>
        <dbReference type="Proteomes" id="UP000467700"/>
    </source>
</evidence>
<feature type="transmembrane region" description="Helical" evidence="2">
    <location>
        <begin position="578"/>
        <end position="601"/>
    </location>
</feature>
<keyword evidence="2" id="KW-0812">Transmembrane</keyword>
<keyword evidence="2" id="KW-1133">Transmembrane helix</keyword>
<proteinExistence type="predicted"/>
<feature type="transmembrane region" description="Helical" evidence="2">
    <location>
        <begin position="497"/>
        <end position="516"/>
    </location>
</feature>
<keyword evidence="2" id="KW-0472">Membrane</keyword>
<sequence length="751" mass="87602">MLAASQKVTSVLPATSLNAQKIDRPLHPYLAQHTITMSTSPEIIAIPLQAFLHPSTFLRTVQPGCWEDPIRHPSGWTYLYCNRFNVVCEGGDVYYTPLFRIYPGIQDIIARRLGITNNRSLEFYFPDSHNPSSLLIIDHEHKALVDPRRRHSDGWATGTTYSTYLQSRDYWRYIERHPAHHPPKQFQKIIEDGVQEALDYLAWCSQAAVLPSDAPRSTFSQAQSEELVNLVARVRARPNFEKWKDEDENKSESKSEFDNSDKTEREEWARERERKEGEREREREKSARGKDRWIEAVQKSCARTRDPEGERERWWAVEVPSSEPSDWENWRTIQEAERDMWEKRKEEVESELEELKRLREEMDSEWKREERENGKELLEWEWEWEERERRRERKEEERKIEEQETEETEKMRRRSEWEKKEKKKRKWMEEWLEERKKELEKHIAKERDPVCSFSHAVSVSAIAAVLANKYDLYNEKHFWDSDRKTFFQDPASHDRSAVVKTFVESYFLACSTILLFTPRRYLSALKQINKLFVTGDEWRSHLQRLTKDWQSFTLLATIMLAASVSVLSAEGIGSTTSAAALISTLCALGSVLSGFYCLAYYRAHGLTSTDGVKDAAIGEQYVDNIFGQGKSRPRYVAIILSLPEACLLWSFISFGVAALSYNLTGGRFTVGVVFVVTVFSVVALATAFVFGFMWYVWGEGSIATRIYYFLTVPVTSRDEEPDVEARGEQSRGVLSWLRRTVFPSLPWFRGT</sequence>
<dbReference type="OrthoDB" id="2657661at2759"/>
<feature type="region of interest" description="Disordered" evidence="1">
    <location>
        <begin position="395"/>
        <end position="414"/>
    </location>
</feature>
<gene>
    <name evidence="3" type="ORF">AAE3_LOCUS12630</name>
</gene>
<dbReference type="Proteomes" id="UP000467700">
    <property type="component" value="Unassembled WGS sequence"/>
</dbReference>
<keyword evidence="4" id="KW-1185">Reference proteome</keyword>
<feature type="transmembrane region" description="Helical" evidence="2">
    <location>
        <begin position="671"/>
        <end position="697"/>
    </location>
</feature>
<evidence type="ECO:0000313" key="3">
    <source>
        <dbReference type="EMBL" id="CAA7270324.1"/>
    </source>
</evidence>
<evidence type="ECO:0000256" key="1">
    <source>
        <dbReference type="SAM" id="MobiDB-lite"/>
    </source>
</evidence>
<comment type="caution">
    <text evidence="3">The sequence shown here is derived from an EMBL/GenBank/DDBJ whole genome shotgun (WGS) entry which is preliminary data.</text>
</comment>
<evidence type="ECO:0000256" key="2">
    <source>
        <dbReference type="SAM" id="Phobius"/>
    </source>
</evidence>
<dbReference type="EMBL" id="CACVBS010000090">
    <property type="protein sequence ID" value="CAA7270324.1"/>
    <property type="molecule type" value="Genomic_DNA"/>
</dbReference>
<reference evidence="3 4" key="1">
    <citation type="submission" date="2020-01" db="EMBL/GenBank/DDBJ databases">
        <authorList>
            <person name="Gupta K D."/>
        </authorList>
    </citation>
    <scope>NUCLEOTIDE SEQUENCE [LARGE SCALE GENOMIC DNA]</scope>
</reference>
<organism evidence="3 4">
    <name type="scientific">Cyclocybe aegerita</name>
    <name type="common">Black poplar mushroom</name>
    <name type="synonym">Agrocybe aegerita</name>
    <dbReference type="NCBI Taxonomy" id="1973307"/>
    <lineage>
        <taxon>Eukaryota</taxon>
        <taxon>Fungi</taxon>
        <taxon>Dikarya</taxon>
        <taxon>Basidiomycota</taxon>
        <taxon>Agaricomycotina</taxon>
        <taxon>Agaricomycetes</taxon>
        <taxon>Agaricomycetidae</taxon>
        <taxon>Agaricales</taxon>
        <taxon>Agaricineae</taxon>
        <taxon>Bolbitiaceae</taxon>
        <taxon>Cyclocybe</taxon>
    </lineage>
</organism>
<feature type="transmembrane region" description="Helical" evidence="2">
    <location>
        <begin position="635"/>
        <end position="659"/>
    </location>
</feature>
<accession>A0A8S0W0I7</accession>
<feature type="transmembrane region" description="Helical" evidence="2">
    <location>
        <begin position="552"/>
        <end position="572"/>
    </location>
</feature>
<feature type="region of interest" description="Disordered" evidence="1">
    <location>
        <begin position="243"/>
        <end position="290"/>
    </location>
</feature>
<protein>
    <submittedName>
        <fullName evidence="3">Uncharacterized protein</fullName>
    </submittedName>
</protein>
<dbReference type="AlphaFoldDB" id="A0A8S0W0I7"/>